<comment type="caution">
    <text evidence="4">The sequence shown here is derived from an EMBL/GenBank/DDBJ whole genome shotgun (WGS) entry which is preliminary data.</text>
</comment>
<evidence type="ECO:0000256" key="1">
    <source>
        <dbReference type="ARBA" id="ARBA00022438"/>
    </source>
</evidence>
<evidence type="ECO:0000313" key="4">
    <source>
        <dbReference type="EMBL" id="KKK23404.1"/>
    </source>
</evidence>
<dbReference type="EMBL" id="JYKN01000689">
    <property type="protein sequence ID" value="KKK23404.1"/>
    <property type="molecule type" value="Genomic_DNA"/>
</dbReference>
<name>A0A0F8UV21_9EURO</name>
<dbReference type="InterPro" id="IPR036388">
    <property type="entry name" value="WH-like_DNA-bd_sf"/>
</dbReference>
<dbReference type="Gene3D" id="3.90.230.10">
    <property type="entry name" value="Creatinase/methionine aminopeptidase superfamily"/>
    <property type="match status" value="1"/>
</dbReference>
<reference evidence="4 5" key="1">
    <citation type="submission" date="2015-02" db="EMBL/GenBank/DDBJ databases">
        <title>Draft Genome Sequences of Two Closely-Related Aflatoxigenic Aspergillus Species Obtained from the Cote d'Ivoire.</title>
        <authorList>
            <person name="Moore G.G."/>
            <person name="Beltz S.B."/>
            <person name="Mack B.M."/>
        </authorList>
    </citation>
    <scope>NUCLEOTIDE SEQUENCE [LARGE SCALE GENOMIC DNA]</scope>
    <source>
        <strain evidence="4 5">SRRC1432</strain>
    </source>
</reference>
<gene>
    <name evidence="4" type="ORF">AOCH_006586</name>
</gene>
<keyword evidence="3" id="KW-0378">Hydrolase</keyword>
<dbReference type="GO" id="GO:0004177">
    <property type="term" value="F:aminopeptidase activity"/>
    <property type="evidence" value="ECO:0007669"/>
    <property type="project" value="UniProtKB-KW"/>
</dbReference>
<keyword evidence="2" id="KW-0645">Protease</keyword>
<dbReference type="GO" id="GO:0008235">
    <property type="term" value="F:metalloexopeptidase activity"/>
    <property type="evidence" value="ECO:0007669"/>
    <property type="project" value="TreeGrafter"/>
</dbReference>
<dbReference type="GO" id="GO:0005737">
    <property type="term" value="C:cytoplasm"/>
    <property type="evidence" value="ECO:0007669"/>
    <property type="project" value="TreeGrafter"/>
</dbReference>
<evidence type="ECO:0000313" key="5">
    <source>
        <dbReference type="Proteomes" id="UP000034947"/>
    </source>
</evidence>
<protein>
    <submittedName>
        <fullName evidence="4">Methionine aminopeptidase, type II</fullName>
    </submittedName>
</protein>
<dbReference type="InterPro" id="IPR050247">
    <property type="entry name" value="Met_Aminopeptidase_Type2"/>
</dbReference>
<dbReference type="PANTHER" id="PTHR45777">
    <property type="entry name" value="METHIONINE AMINOPEPTIDASE 2"/>
    <property type="match status" value="1"/>
</dbReference>
<dbReference type="VEuPathDB" id="FungiDB:P175DRAFT_0500086"/>
<sequence>MRHPLPRCRSLLQGLCIRRLTRTSGPSFFVVGTSTVSVYSGTWLDLVANGIVEAYAPLVDIQGSYSAQYEHTILLRETTKEVISRGDDY</sequence>
<proteinExistence type="predicted"/>
<keyword evidence="1 4" id="KW-0031">Aminopeptidase</keyword>
<dbReference type="Proteomes" id="UP000034947">
    <property type="component" value="Unassembled WGS sequence"/>
</dbReference>
<evidence type="ECO:0000256" key="2">
    <source>
        <dbReference type="ARBA" id="ARBA00022670"/>
    </source>
</evidence>
<dbReference type="Gene3D" id="1.10.10.10">
    <property type="entry name" value="Winged helix-like DNA-binding domain superfamily/Winged helix DNA-binding domain"/>
    <property type="match status" value="1"/>
</dbReference>
<dbReference type="InterPro" id="IPR036005">
    <property type="entry name" value="Creatinase/aminopeptidase-like"/>
</dbReference>
<dbReference type="PANTHER" id="PTHR45777:SF2">
    <property type="entry name" value="METHIONINE AMINOPEPTIDASE 2"/>
    <property type="match status" value="1"/>
</dbReference>
<accession>A0A0F8UV21</accession>
<dbReference type="GO" id="GO:0006508">
    <property type="term" value="P:proteolysis"/>
    <property type="evidence" value="ECO:0007669"/>
    <property type="project" value="UniProtKB-KW"/>
</dbReference>
<dbReference type="AlphaFoldDB" id="A0A0F8UV21"/>
<evidence type="ECO:0000256" key="3">
    <source>
        <dbReference type="ARBA" id="ARBA00022801"/>
    </source>
</evidence>
<dbReference type="SUPFAM" id="SSF55920">
    <property type="entry name" value="Creatinase/aminopeptidase"/>
    <property type="match status" value="1"/>
</dbReference>
<organism evidence="4 5">
    <name type="scientific">Aspergillus ochraceoroseus</name>
    <dbReference type="NCBI Taxonomy" id="138278"/>
    <lineage>
        <taxon>Eukaryota</taxon>
        <taxon>Fungi</taxon>
        <taxon>Dikarya</taxon>
        <taxon>Ascomycota</taxon>
        <taxon>Pezizomycotina</taxon>
        <taxon>Eurotiomycetes</taxon>
        <taxon>Eurotiomycetidae</taxon>
        <taxon>Eurotiales</taxon>
        <taxon>Aspergillaceae</taxon>
        <taxon>Aspergillus</taxon>
        <taxon>Aspergillus subgen. Nidulantes</taxon>
    </lineage>
</organism>
<keyword evidence="5" id="KW-1185">Reference proteome</keyword>